<feature type="non-terminal residue" evidence="2">
    <location>
        <position position="1"/>
    </location>
</feature>
<evidence type="ECO:0000313" key="2">
    <source>
        <dbReference type="EMBL" id="KAK5276182.1"/>
    </source>
</evidence>
<accession>A0ABR0M159</accession>
<name>A0ABR0M159_9PEZI</name>
<keyword evidence="3" id="KW-1185">Reference proteome</keyword>
<dbReference type="EMBL" id="JAVRRA010003660">
    <property type="protein sequence ID" value="KAK5276182.1"/>
    <property type="molecule type" value="Genomic_DNA"/>
</dbReference>
<gene>
    <name evidence="2" type="ORF">LTR16_011610</name>
</gene>
<comment type="caution">
    <text evidence="2">The sequence shown here is derived from an EMBL/GenBank/DDBJ whole genome shotgun (WGS) entry which is preliminary data.</text>
</comment>
<organism evidence="2 3">
    <name type="scientific">Cryomyces antarcticus</name>
    <dbReference type="NCBI Taxonomy" id="329879"/>
    <lineage>
        <taxon>Eukaryota</taxon>
        <taxon>Fungi</taxon>
        <taxon>Dikarya</taxon>
        <taxon>Ascomycota</taxon>
        <taxon>Pezizomycotina</taxon>
        <taxon>Dothideomycetes</taxon>
        <taxon>Dothideomycetes incertae sedis</taxon>
        <taxon>Cryomyces</taxon>
    </lineage>
</organism>
<evidence type="ECO:0000256" key="1">
    <source>
        <dbReference type="SAM" id="MobiDB-lite"/>
    </source>
</evidence>
<protein>
    <submittedName>
        <fullName evidence="2">Uncharacterized protein</fullName>
    </submittedName>
</protein>
<proteinExistence type="predicted"/>
<feature type="non-terminal residue" evidence="2">
    <location>
        <position position="78"/>
    </location>
</feature>
<reference evidence="2 3" key="1">
    <citation type="submission" date="2023-08" db="EMBL/GenBank/DDBJ databases">
        <title>Black Yeasts Isolated from many extreme environments.</title>
        <authorList>
            <person name="Coleine C."/>
            <person name="Stajich J.E."/>
            <person name="Selbmann L."/>
        </authorList>
    </citation>
    <scope>NUCLEOTIDE SEQUENCE [LARGE SCALE GENOMIC DNA]</scope>
    <source>
        <strain evidence="2 3">CCFEE 536</strain>
    </source>
</reference>
<sequence length="78" mass="7864">RGLGLPERARLHRRHQGPPAANPHAAPRGPAPLAPPTASRLRCAVAHSRRLAANATPATHSAAAAAAAAAAHAVRRAA</sequence>
<feature type="region of interest" description="Disordered" evidence="1">
    <location>
        <begin position="1"/>
        <end position="39"/>
    </location>
</feature>
<dbReference type="Proteomes" id="UP001357485">
    <property type="component" value="Unassembled WGS sequence"/>
</dbReference>
<evidence type="ECO:0000313" key="3">
    <source>
        <dbReference type="Proteomes" id="UP001357485"/>
    </source>
</evidence>